<reference evidence="1" key="1">
    <citation type="journal article" date="2015" name="Nature">
        <title>Complex archaea that bridge the gap between prokaryotes and eukaryotes.</title>
        <authorList>
            <person name="Spang A."/>
            <person name="Saw J.H."/>
            <person name="Jorgensen S.L."/>
            <person name="Zaremba-Niedzwiedzka K."/>
            <person name="Martijn J."/>
            <person name="Lind A.E."/>
            <person name="van Eijk R."/>
            <person name="Schleper C."/>
            <person name="Guy L."/>
            <person name="Ettema T.J."/>
        </authorList>
    </citation>
    <scope>NUCLEOTIDE SEQUENCE</scope>
</reference>
<gene>
    <name evidence="1" type="ORF">LCGC14_2156170</name>
</gene>
<accession>A0A0F9GQF2</accession>
<name>A0A0F9GQF2_9ZZZZ</name>
<dbReference type="EMBL" id="LAZR01027574">
    <property type="protein sequence ID" value="KKL65317.1"/>
    <property type="molecule type" value="Genomic_DNA"/>
</dbReference>
<proteinExistence type="predicted"/>
<evidence type="ECO:0000313" key="1">
    <source>
        <dbReference type="EMBL" id="KKL65317.1"/>
    </source>
</evidence>
<dbReference type="AlphaFoldDB" id="A0A0F9GQF2"/>
<organism evidence="1">
    <name type="scientific">marine sediment metagenome</name>
    <dbReference type="NCBI Taxonomy" id="412755"/>
    <lineage>
        <taxon>unclassified sequences</taxon>
        <taxon>metagenomes</taxon>
        <taxon>ecological metagenomes</taxon>
    </lineage>
</organism>
<protein>
    <submittedName>
        <fullName evidence="1">Uncharacterized protein</fullName>
    </submittedName>
</protein>
<comment type="caution">
    <text evidence="1">The sequence shown here is derived from an EMBL/GenBank/DDBJ whole genome shotgun (WGS) entry which is preliminary data.</text>
</comment>
<sequence>MKTITLTDEEFDKLIDMLSDACGALYNESTTRSTWKQEVDEAYAFRGLIEMKGDE</sequence>